<dbReference type="RefSeq" id="WP_119606881.1">
    <property type="nucleotide sequence ID" value="NZ_QXFH01000069.1"/>
</dbReference>
<protein>
    <submittedName>
        <fullName evidence="2">AAA family ATPase</fullName>
    </submittedName>
</protein>
<feature type="domain" description="AAA" evidence="1">
    <location>
        <begin position="32"/>
        <end position="154"/>
    </location>
</feature>
<dbReference type="Pfam" id="PF13173">
    <property type="entry name" value="AAA_14"/>
    <property type="match status" value="1"/>
</dbReference>
<organism evidence="2 3">
    <name type="scientific">Flagellimonas lutimaris</name>
    <dbReference type="NCBI Taxonomy" id="475082"/>
    <lineage>
        <taxon>Bacteria</taxon>
        <taxon>Pseudomonadati</taxon>
        <taxon>Bacteroidota</taxon>
        <taxon>Flavobacteriia</taxon>
        <taxon>Flavobacteriales</taxon>
        <taxon>Flavobacteriaceae</taxon>
        <taxon>Flagellimonas</taxon>
    </lineage>
</organism>
<reference evidence="2 3" key="1">
    <citation type="submission" date="2018-08" db="EMBL/GenBank/DDBJ databases">
        <title>Proposal of Muricauda 72 sp.nov. and Muricauda NH166 sp.nov., isolated from seawater.</title>
        <authorList>
            <person name="Cheng H."/>
            <person name="Wu Y.-H."/>
            <person name="Guo L.-L."/>
            <person name="Xu X.-W."/>
        </authorList>
    </citation>
    <scope>NUCLEOTIDE SEQUENCE [LARGE SCALE GENOMIC DNA]</scope>
    <source>
        <strain evidence="2 3">KCTC 22173</strain>
    </source>
</reference>
<keyword evidence="3" id="KW-1185">Reference proteome</keyword>
<dbReference type="SUPFAM" id="SSF52540">
    <property type="entry name" value="P-loop containing nucleoside triphosphate hydrolases"/>
    <property type="match status" value="1"/>
</dbReference>
<dbReference type="Gene3D" id="3.40.50.300">
    <property type="entry name" value="P-loop containing nucleotide triphosphate hydrolases"/>
    <property type="match status" value="1"/>
</dbReference>
<comment type="caution">
    <text evidence="2">The sequence shown here is derived from an EMBL/GenBank/DDBJ whole genome shotgun (WGS) entry which is preliminary data.</text>
</comment>
<proteinExistence type="predicted"/>
<dbReference type="AlphaFoldDB" id="A0A3A1NCL4"/>
<dbReference type="PANTHER" id="PTHR42990">
    <property type="entry name" value="ATPASE"/>
    <property type="match status" value="1"/>
</dbReference>
<dbReference type="InterPro" id="IPR027417">
    <property type="entry name" value="P-loop_NTPase"/>
</dbReference>
<accession>A0A3A1NCL4</accession>
<dbReference type="Proteomes" id="UP000266067">
    <property type="component" value="Unassembled WGS sequence"/>
</dbReference>
<dbReference type="OrthoDB" id="9768467at2"/>
<dbReference type="InterPro" id="IPR041682">
    <property type="entry name" value="AAA_14"/>
</dbReference>
<evidence type="ECO:0000259" key="1">
    <source>
        <dbReference type="Pfam" id="PF13173"/>
    </source>
</evidence>
<dbReference type="EMBL" id="QXFH01000069">
    <property type="protein sequence ID" value="RIV35889.1"/>
    <property type="molecule type" value="Genomic_DNA"/>
</dbReference>
<dbReference type="PANTHER" id="PTHR42990:SF1">
    <property type="entry name" value="AAA+ ATPASE DOMAIN-CONTAINING PROTEIN"/>
    <property type="match status" value="1"/>
</dbReference>
<name>A0A3A1NCL4_9FLAO</name>
<evidence type="ECO:0000313" key="2">
    <source>
        <dbReference type="EMBL" id="RIV35889.1"/>
    </source>
</evidence>
<gene>
    <name evidence="2" type="ORF">D2V08_04440</name>
</gene>
<evidence type="ECO:0000313" key="3">
    <source>
        <dbReference type="Proteomes" id="UP000266067"/>
    </source>
</evidence>
<sequence>MEFLFEQFQQKLKHTSTDFVRSIMDEIHWDARLIGIKGARGIGKTTLLLQYIKLHLSSSLGQTLYVSLDDIWFNHHSLIELVRDFERQGGRYLFLDEVHKYSGWAQELKNIYDSYPNLKIVFTGSSLLEILNARADLSRRAVVYSMQGFSFREYIGVESGTLLKPLSLDQIIENHIEVTQLINDKIKPFQYFDNYLKHGYYPFYKEELDLYEMRLGEVVNMILEIELPLLRNVDMAYVTKVKQLLVIIAESVPFVPNVSKLSDKIGINRATLLSYLNYLDEIGLTYNLYKDAHGISKLQKPSKVYLENTNLIFLLARNNANLGNLRETFFSNQLSYRHSLGYTDIGDFLVDGKLTFEIGGKGKGHKQIKKVPNSYVVADDILYGSQNKIPLWLFGFLY</sequence>